<keyword evidence="4" id="KW-0378">Hydrolase</keyword>
<dbReference type="OrthoDB" id="10261556at2759"/>
<evidence type="ECO:0000256" key="6">
    <source>
        <dbReference type="ARBA" id="ARBA00022842"/>
    </source>
</evidence>
<dbReference type="GO" id="GO:0003676">
    <property type="term" value="F:nucleic acid binding"/>
    <property type="evidence" value="ECO:0007669"/>
    <property type="project" value="InterPro"/>
</dbReference>
<dbReference type="AlphaFoldDB" id="A0A482W8A6"/>
<comment type="similarity">
    <text evidence="8">Belongs to the WRNexo family.</text>
</comment>
<dbReference type="EMBL" id="QDEB01019274">
    <property type="protein sequence ID" value="RZC41205.1"/>
    <property type="molecule type" value="Genomic_DNA"/>
</dbReference>
<comment type="caution">
    <text evidence="13">The sequence shown here is derived from an EMBL/GenBank/DDBJ whole genome shotgun (WGS) entry which is preliminary data.</text>
</comment>
<keyword evidence="3" id="KW-0479">Metal-binding</keyword>
<dbReference type="SUPFAM" id="SSF53098">
    <property type="entry name" value="Ribonuclease H-like"/>
    <property type="match status" value="1"/>
</dbReference>
<sequence>MACDEISKLVDAAPEFLVLGFDMEWPFNIQTGSGKTAVIQISPNLETCYVLQVSKLRNLPKALSELLAHPKTRITGINIKNDIKKLSRDFTGFDTAKIINNCIDSGVLANTILPFQNRWSMEKLITYLLNVKIDKNKKVRMSKWHVSPLSEEQLKYAATDSYASLLLYLELKNREKQMDTNT</sequence>
<evidence type="ECO:0000256" key="7">
    <source>
        <dbReference type="ARBA" id="ARBA00023242"/>
    </source>
</evidence>
<dbReference type="PANTHER" id="PTHR13620:SF109">
    <property type="entry name" value="3'-5' EXONUCLEASE"/>
    <property type="match status" value="1"/>
</dbReference>
<dbReference type="InterPro" id="IPR051132">
    <property type="entry name" value="3-5_Exonuclease_domain"/>
</dbReference>
<dbReference type="GO" id="GO:0008408">
    <property type="term" value="F:3'-5' exonuclease activity"/>
    <property type="evidence" value="ECO:0007669"/>
    <property type="project" value="InterPro"/>
</dbReference>
<evidence type="ECO:0000313" key="14">
    <source>
        <dbReference type="Proteomes" id="UP000292052"/>
    </source>
</evidence>
<keyword evidence="6" id="KW-0460">Magnesium</keyword>
<reference evidence="13 14" key="1">
    <citation type="submission" date="2017-03" db="EMBL/GenBank/DDBJ databases">
        <title>Genome of the blue death feigning beetle - Asbolus verrucosus.</title>
        <authorList>
            <person name="Rider S.D."/>
        </authorList>
    </citation>
    <scope>NUCLEOTIDE SEQUENCE [LARGE SCALE GENOMIC DNA]</scope>
    <source>
        <strain evidence="13">Butters</strain>
        <tissue evidence="13">Head and leg muscle</tissue>
    </source>
</reference>
<keyword evidence="2" id="KW-0540">Nuclease</keyword>
<comment type="subcellular location">
    <subcellularLocation>
        <location evidence="1">Nucleus</location>
    </subcellularLocation>
</comment>
<dbReference type="PANTHER" id="PTHR13620">
    <property type="entry name" value="3-5 EXONUCLEASE"/>
    <property type="match status" value="1"/>
</dbReference>
<protein>
    <recommendedName>
        <fullName evidence="9">3'-5' exonuclease</fullName>
    </recommendedName>
    <alternativeName>
        <fullName evidence="10">Werner Syndrome-like exonuclease</fullName>
    </alternativeName>
</protein>
<evidence type="ECO:0000256" key="8">
    <source>
        <dbReference type="ARBA" id="ARBA00037949"/>
    </source>
</evidence>
<comment type="function">
    <text evidence="11">Has exonuclease activity on both single-stranded and duplex templates bearing overhangs, but not blunt ended duplex DNA, and cleaves in a 3'-5' direction. Essential for the formation of DNA replication focal centers. Has an important role in maintaining genome stability.</text>
</comment>
<keyword evidence="14" id="KW-1185">Reference proteome</keyword>
<dbReference type="GO" id="GO:0006139">
    <property type="term" value="P:nucleobase-containing compound metabolic process"/>
    <property type="evidence" value="ECO:0007669"/>
    <property type="project" value="InterPro"/>
</dbReference>
<dbReference type="STRING" id="1661398.A0A482W8A6"/>
<gene>
    <name evidence="13" type="ORF">BDFB_000890</name>
</gene>
<evidence type="ECO:0000256" key="5">
    <source>
        <dbReference type="ARBA" id="ARBA00022839"/>
    </source>
</evidence>
<accession>A0A482W8A6</accession>
<keyword evidence="5 13" id="KW-0269">Exonuclease</keyword>
<evidence type="ECO:0000256" key="3">
    <source>
        <dbReference type="ARBA" id="ARBA00022723"/>
    </source>
</evidence>
<name>A0A482W8A6_ASBVE</name>
<evidence type="ECO:0000256" key="10">
    <source>
        <dbReference type="ARBA" id="ARBA00042761"/>
    </source>
</evidence>
<evidence type="ECO:0000259" key="12">
    <source>
        <dbReference type="SMART" id="SM00474"/>
    </source>
</evidence>
<proteinExistence type="inferred from homology"/>
<dbReference type="Proteomes" id="UP000292052">
    <property type="component" value="Unassembled WGS sequence"/>
</dbReference>
<dbReference type="InterPro" id="IPR012337">
    <property type="entry name" value="RNaseH-like_sf"/>
</dbReference>
<evidence type="ECO:0000256" key="1">
    <source>
        <dbReference type="ARBA" id="ARBA00004123"/>
    </source>
</evidence>
<evidence type="ECO:0000256" key="11">
    <source>
        <dbReference type="ARBA" id="ARBA00045901"/>
    </source>
</evidence>
<dbReference type="GO" id="GO:0046872">
    <property type="term" value="F:metal ion binding"/>
    <property type="evidence" value="ECO:0007669"/>
    <property type="project" value="UniProtKB-KW"/>
</dbReference>
<organism evidence="13 14">
    <name type="scientific">Asbolus verrucosus</name>
    <name type="common">Desert ironclad beetle</name>
    <dbReference type="NCBI Taxonomy" id="1661398"/>
    <lineage>
        <taxon>Eukaryota</taxon>
        <taxon>Metazoa</taxon>
        <taxon>Ecdysozoa</taxon>
        <taxon>Arthropoda</taxon>
        <taxon>Hexapoda</taxon>
        <taxon>Insecta</taxon>
        <taxon>Pterygota</taxon>
        <taxon>Neoptera</taxon>
        <taxon>Endopterygota</taxon>
        <taxon>Coleoptera</taxon>
        <taxon>Polyphaga</taxon>
        <taxon>Cucujiformia</taxon>
        <taxon>Tenebrionidae</taxon>
        <taxon>Pimeliinae</taxon>
        <taxon>Asbolus</taxon>
    </lineage>
</organism>
<evidence type="ECO:0000256" key="2">
    <source>
        <dbReference type="ARBA" id="ARBA00022722"/>
    </source>
</evidence>
<evidence type="ECO:0000256" key="4">
    <source>
        <dbReference type="ARBA" id="ARBA00022801"/>
    </source>
</evidence>
<evidence type="ECO:0000313" key="13">
    <source>
        <dbReference type="EMBL" id="RZC41205.1"/>
    </source>
</evidence>
<dbReference type="SMART" id="SM00474">
    <property type="entry name" value="35EXOc"/>
    <property type="match status" value="1"/>
</dbReference>
<keyword evidence="7" id="KW-0539">Nucleus</keyword>
<evidence type="ECO:0000256" key="9">
    <source>
        <dbReference type="ARBA" id="ARBA00040531"/>
    </source>
</evidence>
<dbReference type="Gene3D" id="3.30.420.10">
    <property type="entry name" value="Ribonuclease H-like superfamily/Ribonuclease H"/>
    <property type="match status" value="1"/>
</dbReference>
<feature type="domain" description="3'-5' exonuclease" evidence="12">
    <location>
        <begin position="4"/>
        <end position="176"/>
    </location>
</feature>
<dbReference type="GO" id="GO:0005634">
    <property type="term" value="C:nucleus"/>
    <property type="evidence" value="ECO:0007669"/>
    <property type="project" value="UniProtKB-SubCell"/>
</dbReference>
<dbReference type="CDD" id="cd06141">
    <property type="entry name" value="WRN_exo"/>
    <property type="match status" value="1"/>
</dbReference>
<dbReference type="InterPro" id="IPR002562">
    <property type="entry name" value="3'-5'_exonuclease_dom"/>
</dbReference>
<dbReference type="InterPro" id="IPR036397">
    <property type="entry name" value="RNaseH_sf"/>
</dbReference>
<dbReference type="Pfam" id="PF01612">
    <property type="entry name" value="DNA_pol_A_exo1"/>
    <property type="match status" value="1"/>
</dbReference>